<feature type="non-terminal residue" evidence="1">
    <location>
        <position position="1"/>
    </location>
</feature>
<proteinExistence type="predicted"/>
<reference evidence="1 2" key="1">
    <citation type="submission" date="2021-06" db="EMBL/GenBank/DDBJ databases">
        <authorList>
            <person name="Kallberg Y."/>
            <person name="Tangrot J."/>
            <person name="Rosling A."/>
        </authorList>
    </citation>
    <scope>NUCLEOTIDE SEQUENCE [LARGE SCALE GENOMIC DNA]</scope>
    <source>
        <strain evidence="1 2">120-4 pot B 10/14</strain>
    </source>
</reference>
<organism evidence="1 2">
    <name type="scientific">Gigaspora margarita</name>
    <dbReference type="NCBI Taxonomy" id="4874"/>
    <lineage>
        <taxon>Eukaryota</taxon>
        <taxon>Fungi</taxon>
        <taxon>Fungi incertae sedis</taxon>
        <taxon>Mucoromycota</taxon>
        <taxon>Glomeromycotina</taxon>
        <taxon>Glomeromycetes</taxon>
        <taxon>Diversisporales</taxon>
        <taxon>Gigasporaceae</taxon>
        <taxon>Gigaspora</taxon>
    </lineage>
</organism>
<gene>
    <name evidence="1" type="ORF">GMARGA_LOCUS36380</name>
</gene>
<protein>
    <submittedName>
        <fullName evidence="1">16655_t:CDS:1</fullName>
    </submittedName>
</protein>
<dbReference type="Proteomes" id="UP000789901">
    <property type="component" value="Unassembled WGS sequence"/>
</dbReference>
<evidence type="ECO:0000313" key="2">
    <source>
        <dbReference type="Proteomes" id="UP000789901"/>
    </source>
</evidence>
<evidence type="ECO:0000313" key="1">
    <source>
        <dbReference type="EMBL" id="CAG8843141.1"/>
    </source>
</evidence>
<name>A0ABN7X0B9_GIGMA</name>
<dbReference type="EMBL" id="CAJVQB010071384">
    <property type="protein sequence ID" value="CAG8843141.1"/>
    <property type="molecule type" value="Genomic_DNA"/>
</dbReference>
<comment type="caution">
    <text evidence="1">The sequence shown here is derived from an EMBL/GenBank/DDBJ whole genome shotgun (WGS) entry which is preliminary data.</text>
</comment>
<sequence>LLKILYFRNMEDITNTQSNALNSIVDLFNQPISEDIDKCDFKKESTKSKERKSSAKNTNCTNICKKGLKILSGSSSLKEYK</sequence>
<keyword evidence="2" id="KW-1185">Reference proteome</keyword>
<accession>A0ABN7X0B9</accession>